<dbReference type="GO" id="GO:0006896">
    <property type="term" value="P:Golgi to vacuole transport"/>
    <property type="evidence" value="ECO:0007669"/>
    <property type="project" value="TreeGrafter"/>
</dbReference>
<keyword evidence="6" id="KW-0333">Golgi apparatus</keyword>
<feature type="region of interest" description="Disordered" evidence="8">
    <location>
        <begin position="457"/>
        <end position="480"/>
    </location>
</feature>
<accession>A0AAX4JTR9</accession>
<dbReference type="GO" id="GO:0019905">
    <property type="term" value="F:syntaxin binding"/>
    <property type="evidence" value="ECO:0007669"/>
    <property type="project" value="TreeGrafter"/>
</dbReference>
<feature type="compositionally biased region" description="Basic and acidic residues" evidence="8">
    <location>
        <begin position="162"/>
        <end position="171"/>
    </location>
</feature>
<feature type="region of interest" description="Disordered" evidence="8">
    <location>
        <begin position="93"/>
        <end position="121"/>
    </location>
</feature>
<comment type="similarity">
    <text evidence="2">Belongs to the VPS54 family.</text>
</comment>
<dbReference type="EMBL" id="CP144100">
    <property type="protein sequence ID" value="WWC87960.1"/>
    <property type="molecule type" value="Genomic_DNA"/>
</dbReference>
<name>A0AAX4JTR9_9TREE</name>
<evidence type="ECO:0000259" key="10">
    <source>
        <dbReference type="Pfam" id="PF10475"/>
    </source>
</evidence>
<evidence type="ECO:0000256" key="5">
    <source>
        <dbReference type="ARBA" id="ARBA00022927"/>
    </source>
</evidence>
<feature type="compositionally biased region" description="Polar residues" evidence="8">
    <location>
        <begin position="1050"/>
        <end position="1059"/>
    </location>
</feature>
<feature type="compositionally biased region" description="Pro residues" evidence="8">
    <location>
        <begin position="1107"/>
        <end position="1116"/>
    </location>
</feature>
<dbReference type="GeneID" id="91093533"/>
<evidence type="ECO:0000256" key="2">
    <source>
        <dbReference type="ARBA" id="ARBA00009150"/>
    </source>
</evidence>
<feature type="region of interest" description="Disordered" evidence="8">
    <location>
        <begin position="939"/>
        <end position="1116"/>
    </location>
</feature>
<keyword evidence="5" id="KW-0653">Protein transport</keyword>
<evidence type="ECO:0000256" key="4">
    <source>
        <dbReference type="ARBA" id="ARBA00022448"/>
    </source>
</evidence>
<dbReference type="Pfam" id="PF07928">
    <property type="entry name" value="Vps54"/>
    <property type="match status" value="1"/>
</dbReference>
<sequence length="1116" mass="122847">MSRTGTPSQPPTSVATPVPSSPRPSESVFSDLDGTAPSILGTTYGEPSYDLGKVEGGALNYVSWKLDVNARNEDGVEKRGFNAISTVLNHPTKKANPLRSTRKPLPPLNSTSTVIPKPPPPTHYDSYLQSITPLYDSFITSQAQSSSSSSTTKVKSPILGEFDSKQSEDTINRTSSDLPSLDQIPSMFFDKDFDLSNPSIWSELINSSSTSDNKNDNDNIQTQDDLSGYLDLLERHLIYEISQRSDSFFSALTNLQELNSESNDCLSKISNLKQSLNEINEKQSRKGLSLISSYNNLHTLKLTEKNLNNLKDLEELLNVIKNLVEQNDYQGSLSYSDDLVKWWNKFNITLNEGKEEDDENSTGTSNLPLSTLPALSSLPSILNDLTKTISTQLESALSSFLITTLSKESNDSLDNPSFSSAVEPILVGLVRCGQVNLVESVWRDAVIIAVREGSRNHLPVGQQDEDDSDKPPEARGASLAQSLQSMDHSSFLLLSTQMYTSLISRIRLSQQVAEEIERILKYNISLPTLSISSHVPDSSLLSAPKVEPTVPDFNDAIISGCELAHTRASKILGVRAEQHAALGLEEFVEIFRENWEFILNTEKVAGKMIVGLRGVTASQARAFLVTYHSIRLTKSAKLVEEEQWTQIDVLPNVQHVVNLLVQSAVSDPPECAIPSPSTPTTKGDDQDSAGKKQIDIEDKSYFVVKATAESLVLLGDYLKIVINLELVVTDVMSRIIEFLKSFNSRTCQVVLGAGAMRSAGLKNITAKHLALASQSLSIIISLIPYIREFVRRHLSPKQAVMLTEFDKLKRDYQEHQNEIHAKLVAIMSDRLAVHVGSLREIDWEAAPAKDGPRQYAEMLVKETATLHKVLSKYLAASTVDTVMSEVIGAIVHRLSEEYGKIEFKSEEAKKRMLQDVALISIRLTPLSESGKDMSKLETLVKEKATPRKPIGQAMSGFLRRNGSQKGDSPVIEGDSQEKKDGQEDVEDDEDGAGLTEDNENKNDKKDDTEAKKDEASEVKVEKPEEKIEGNMSDDVEDIRKEAEEDPKDPASTQQPSVSSEPDKSNDLGSGITTEEEKLPDVPSKDSPDLPDKSPAQQITTDSSDPPTTSPPPPPEK</sequence>
<dbReference type="Proteomes" id="UP001355207">
    <property type="component" value="Chromosome 3"/>
</dbReference>
<dbReference type="InterPro" id="IPR012501">
    <property type="entry name" value="Vps54_C"/>
</dbReference>
<feature type="compositionally biased region" description="Basic and acidic residues" evidence="8">
    <location>
        <begin position="998"/>
        <end position="1028"/>
    </location>
</feature>
<dbReference type="GO" id="GO:0000938">
    <property type="term" value="C:GARP complex"/>
    <property type="evidence" value="ECO:0007669"/>
    <property type="project" value="InterPro"/>
</dbReference>
<reference evidence="11 12" key="1">
    <citation type="submission" date="2024-01" db="EMBL/GenBank/DDBJ databases">
        <title>Comparative genomics of Cryptococcus and Kwoniella reveals pathogenesis evolution and contrasting modes of karyotype evolution via chromosome fusion or intercentromeric recombination.</title>
        <authorList>
            <person name="Coelho M.A."/>
            <person name="David-Palma M."/>
            <person name="Shea T."/>
            <person name="Bowers K."/>
            <person name="McGinley-Smith S."/>
            <person name="Mohammad A.W."/>
            <person name="Gnirke A."/>
            <person name="Yurkov A.M."/>
            <person name="Nowrousian M."/>
            <person name="Sun S."/>
            <person name="Cuomo C.A."/>
            <person name="Heitman J."/>
        </authorList>
    </citation>
    <scope>NUCLEOTIDE SEQUENCE [LARGE SCALE GENOMIC DNA]</scope>
    <source>
        <strain evidence="11 12">CBS 6074</strain>
    </source>
</reference>
<dbReference type="Gene3D" id="6.10.250.860">
    <property type="match status" value="1"/>
</dbReference>
<evidence type="ECO:0000313" key="12">
    <source>
        <dbReference type="Proteomes" id="UP001355207"/>
    </source>
</evidence>
<comment type="subcellular location">
    <subcellularLocation>
        <location evidence="1">Golgi apparatus</location>
        <location evidence="1">trans-Golgi network</location>
    </subcellularLocation>
</comment>
<dbReference type="Pfam" id="PF10475">
    <property type="entry name" value="Vps54_N"/>
    <property type="match status" value="1"/>
</dbReference>
<feature type="region of interest" description="Disordered" evidence="8">
    <location>
        <begin position="146"/>
        <end position="177"/>
    </location>
</feature>
<evidence type="ECO:0000256" key="3">
    <source>
        <dbReference type="ARBA" id="ARBA00017665"/>
    </source>
</evidence>
<evidence type="ECO:0000256" key="1">
    <source>
        <dbReference type="ARBA" id="ARBA00004601"/>
    </source>
</evidence>
<protein>
    <recommendedName>
        <fullName evidence="3">Vacuolar protein sorting-associated protein 54</fullName>
    </recommendedName>
</protein>
<evidence type="ECO:0000259" key="9">
    <source>
        <dbReference type="Pfam" id="PF07928"/>
    </source>
</evidence>
<evidence type="ECO:0000256" key="8">
    <source>
        <dbReference type="SAM" id="MobiDB-lite"/>
    </source>
</evidence>
<dbReference type="PANTHER" id="PTHR12965:SF0">
    <property type="entry name" value="VACUOLAR PROTEIN SORTING-ASSOCIATED PROTEIN 54"/>
    <property type="match status" value="1"/>
</dbReference>
<keyword evidence="4" id="KW-0813">Transport</keyword>
<feature type="domain" description="Vacuolar protein sorting-associated protein 54 N-terminal" evidence="10">
    <location>
        <begin position="181"/>
        <end position="336"/>
    </location>
</feature>
<keyword evidence="7" id="KW-0175">Coiled coil</keyword>
<dbReference type="AlphaFoldDB" id="A0AAX4JTR9"/>
<gene>
    <name evidence="11" type="ORF">L201_002862</name>
</gene>
<proteinExistence type="inferred from homology"/>
<evidence type="ECO:0000256" key="7">
    <source>
        <dbReference type="ARBA" id="ARBA00023054"/>
    </source>
</evidence>
<dbReference type="RefSeq" id="XP_066074723.1">
    <property type="nucleotide sequence ID" value="XM_066218626.1"/>
</dbReference>
<feature type="compositionally biased region" description="Basic and acidic residues" evidence="8">
    <location>
        <begin position="1074"/>
        <end position="1091"/>
    </location>
</feature>
<dbReference type="GO" id="GO:0005829">
    <property type="term" value="C:cytosol"/>
    <property type="evidence" value="ECO:0007669"/>
    <property type="project" value="GOC"/>
</dbReference>
<evidence type="ECO:0000313" key="11">
    <source>
        <dbReference type="EMBL" id="WWC87960.1"/>
    </source>
</evidence>
<evidence type="ECO:0000256" key="6">
    <source>
        <dbReference type="ARBA" id="ARBA00023034"/>
    </source>
</evidence>
<feature type="domain" description="Vacuolar protein sorting-associated protein 54 C-terminal" evidence="9">
    <location>
        <begin position="699"/>
        <end position="830"/>
    </location>
</feature>
<dbReference type="InterPro" id="IPR019515">
    <property type="entry name" value="VPS54_N"/>
</dbReference>
<dbReference type="PANTHER" id="PTHR12965">
    <property type="entry name" value="VACUOLAR PROTEIN SORTING 54"/>
    <property type="match status" value="1"/>
</dbReference>
<dbReference type="GO" id="GO:0015031">
    <property type="term" value="P:protein transport"/>
    <property type="evidence" value="ECO:0007669"/>
    <property type="project" value="UniProtKB-KW"/>
</dbReference>
<keyword evidence="12" id="KW-1185">Reference proteome</keyword>
<feature type="compositionally biased region" description="Low complexity" evidence="8">
    <location>
        <begin position="11"/>
        <end position="30"/>
    </location>
</feature>
<dbReference type="GO" id="GO:0042147">
    <property type="term" value="P:retrograde transport, endosome to Golgi"/>
    <property type="evidence" value="ECO:0007669"/>
    <property type="project" value="InterPro"/>
</dbReference>
<dbReference type="InterPro" id="IPR039745">
    <property type="entry name" value="Vps54"/>
</dbReference>
<organism evidence="11 12">
    <name type="scientific">Kwoniella dendrophila CBS 6074</name>
    <dbReference type="NCBI Taxonomy" id="1295534"/>
    <lineage>
        <taxon>Eukaryota</taxon>
        <taxon>Fungi</taxon>
        <taxon>Dikarya</taxon>
        <taxon>Basidiomycota</taxon>
        <taxon>Agaricomycotina</taxon>
        <taxon>Tremellomycetes</taxon>
        <taxon>Tremellales</taxon>
        <taxon>Cryptococcaceae</taxon>
        <taxon>Kwoniella</taxon>
    </lineage>
</organism>
<feature type="region of interest" description="Disordered" evidence="8">
    <location>
        <begin position="1"/>
        <end position="47"/>
    </location>
</feature>
<feature type="region of interest" description="Disordered" evidence="8">
    <location>
        <begin position="668"/>
        <end position="690"/>
    </location>
</feature>